<reference evidence="4" key="1">
    <citation type="submission" date="2021-10" db="EMBL/GenBank/DDBJ databases">
        <authorList>
            <person name="Piombo E."/>
        </authorList>
    </citation>
    <scope>NUCLEOTIDE SEQUENCE</scope>
</reference>
<evidence type="ECO:0000256" key="2">
    <source>
        <dbReference type="ARBA" id="ARBA00023445"/>
    </source>
</evidence>
<evidence type="ECO:0000256" key="1">
    <source>
        <dbReference type="ARBA" id="ARBA00023002"/>
    </source>
</evidence>
<evidence type="ECO:0000313" key="4">
    <source>
        <dbReference type="EMBL" id="CAG9992992.1"/>
    </source>
</evidence>
<gene>
    <name evidence="4" type="ORF">CBYS24578_00016858</name>
</gene>
<dbReference type="InterPro" id="IPR050425">
    <property type="entry name" value="NAD(P)_dehydrat-like"/>
</dbReference>
<evidence type="ECO:0000259" key="3">
    <source>
        <dbReference type="Pfam" id="PF01370"/>
    </source>
</evidence>
<feature type="domain" description="NAD-dependent epimerase/dehydratase" evidence="3">
    <location>
        <begin position="14"/>
        <end position="135"/>
    </location>
</feature>
<dbReference type="GO" id="GO:0016616">
    <property type="term" value="F:oxidoreductase activity, acting on the CH-OH group of donors, NAD or NADP as acceptor"/>
    <property type="evidence" value="ECO:0007669"/>
    <property type="project" value="TreeGrafter"/>
</dbReference>
<dbReference type="InterPro" id="IPR036291">
    <property type="entry name" value="NAD(P)-bd_dom_sf"/>
</dbReference>
<comment type="similarity">
    <text evidence="2">Belongs to the NAD(P)-dependent epimerase/dehydratase family. Dihydroflavonol-4-reductase subfamily.</text>
</comment>
<dbReference type="InterPro" id="IPR001509">
    <property type="entry name" value="Epimerase_deHydtase"/>
</dbReference>
<dbReference type="PANTHER" id="PTHR10366">
    <property type="entry name" value="NAD DEPENDENT EPIMERASE/DEHYDRATASE"/>
    <property type="match status" value="1"/>
</dbReference>
<keyword evidence="5" id="KW-1185">Reference proteome</keyword>
<dbReference type="OrthoDB" id="2735536at2759"/>
<dbReference type="SUPFAM" id="SSF51735">
    <property type="entry name" value="NAD(P)-binding Rossmann-fold domains"/>
    <property type="match status" value="1"/>
</dbReference>
<proteinExistence type="inferred from homology"/>
<dbReference type="Pfam" id="PF01370">
    <property type="entry name" value="Epimerase"/>
    <property type="match status" value="1"/>
</dbReference>
<organism evidence="4 5">
    <name type="scientific">Clonostachys byssicola</name>
    <dbReference type="NCBI Taxonomy" id="160290"/>
    <lineage>
        <taxon>Eukaryota</taxon>
        <taxon>Fungi</taxon>
        <taxon>Dikarya</taxon>
        <taxon>Ascomycota</taxon>
        <taxon>Pezizomycotina</taxon>
        <taxon>Sordariomycetes</taxon>
        <taxon>Hypocreomycetidae</taxon>
        <taxon>Hypocreales</taxon>
        <taxon>Bionectriaceae</taxon>
        <taxon>Clonostachys</taxon>
    </lineage>
</organism>
<dbReference type="Proteomes" id="UP000754883">
    <property type="component" value="Unassembled WGS sequence"/>
</dbReference>
<keyword evidence="1" id="KW-0560">Oxidoreductase</keyword>
<protein>
    <recommendedName>
        <fullName evidence="3">NAD-dependent epimerase/dehydratase domain-containing protein</fullName>
    </recommendedName>
</protein>
<evidence type="ECO:0000313" key="5">
    <source>
        <dbReference type="Proteomes" id="UP000754883"/>
    </source>
</evidence>
<dbReference type="AlphaFoldDB" id="A0A9N9UNX3"/>
<dbReference type="PANTHER" id="PTHR10366:SF562">
    <property type="entry name" value="ALDEHYDE REDUCTASE II (AFU_ORTHOLOGUE AFUA_1G11360)"/>
    <property type="match status" value="1"/>
</dbReference>
<comment type="caution">
    <text evidence="4">The sequence shown here is derived from an EMBL/GenBank/DDBJ whole genome shotgun (WGS) entry which is preliminary data.</text>
</comment>
<name>A0A9N9UNX3_9HYPO</name>
<sequence>MHIKDPAISIDSVVVVIGANGFIGVETCEKLLQAGYKVRGTVRNIEKHSTWMHKLFDEKWPGKFELVEVAEFEKTGTFDAAFKGAAGVIYVSTPVLFDPDPSKVVGSNIRSTINTLEAAAKAGVQRYVLSSSSKAVETTLYNDRRHNITTKMYNWEAVQKTCCGPRDDGFGGMLDVYSAGRTLAELSFWSWVEENNPPFVANCVVPDGNFGRGLNGSSSTNELLKTVLTGEWEAVPMPLAFLIDVEDTARLLVAAMAKSSIDKERVFAYHDRCTWNDLRQQVRKITPDLVKGEDQKLEGKYLAEADDAIQRAEKILQDIGQPGFVSVEVMLRNFLDTCY</sequence>
<dbReference type="EMBL" id="CABFNO020001508">
    <property type="protein sequence ID" value="CAG9992992.1"/>
    <property type="molecule type" value="Genomic_DNA"/>
</dbReference>
<accession>A0A9N9UNX3</accession>
<dbReference type="Gene3D" id="3.40.50.720">
    <property type="entry name" value="NAD(P)-binding Rossmann-like Domain"/>
    <property type="match status" value="1"/>
</dbReference>